<feature type="compositionally biased region" description="Polar residues" evidence="1">
    <location>
        <begin position="324"/>
        <end position="335"/>
    </location>
</feature>
<dbReference type="Pfam" id="PF25000">
    <property type="entry name" value="DUF7779"/>
    <property type="match status" value="1"/>
</dbReference>
<dbReference type="PANTHER" id="PTHR35205">
    <property type="entry name" value="NB-ARC AND TPR DOMAIN PROTEIN"/>
    <property type="match status" value="1"/>
</dbReference>
<evidence type="ECO:0000313" key="3">
    <source>
        <dbReference type="EMBL" id="KAF2232579.1"/>
    </source>
</evidence>
<evidence type="ECO:0000256" key="1">
    <source>
        <dbReference type="SAM" id="MobiDB-lite"/>
    </source>
</evidence>
<dbReference type="SUPFAM" id="SSF48452">
    <property type="entry name" value="TPR-like"/>
    <property type="match status" value="2"/>
</dbReference>
<dbReference type="InterPro" id="IPR019734">
    <property type="entry name" value="TPR_rpt"/>
</dbReference>
<feature type="region of interest" description="Disordered" evidence="1">
    <location>
        <begin position="312"/>
        <end position="335"/>
    </location>
</feature>
<dbReference type="Proteomes" id="UP000800092">
    <property type="component" value="Unassembled WGS sequence"/>
</dbReference>
<protein>
    <submittedName>
        <fullName evidence="3">Tetratricopeptide repeat domain-containing protein</fullName>
    </submittedName>
</protein>
<dbReference type="Gene3D" id="3.40.50.300">
    <property type="entry name" value="P-loop containing nucleotide triphosphate hydrolases"/>
    <property type="match status" value="1"/>
</dbReference>
<evidence type="ECO:0000313" key="4">
    <source>
        <dbReference type="Proteomes" id="UP000800092"/>
    </source>
</evidence>
<name>A0A6A6H3W3_VIRVR</name>
<dbReference type="SUPFAM" id="SSF52540">
    <property type="entry name" value="P-loop containing nucleoside triphosphate hydrolases"/>
    <property type="match status" value="1"/>
</dbReference>
<dbReference type="Pfam" id="PF13424">
    <property type="entry name" value="TPR_12"/>
    <property type="match status" value="1"/>
</dbReference>
<dbReference type="InterPro" id="IPR011990">
    <property type="entry name" value="TPR-like_helical_dom_sf"/>
</dbReference>
<dbReference type="SMART" id="SM00028">
    <property type="entry name" value="TPR"/>
    <property type="match status" value="2"/>
</dbReference>
<proteinExistence type="predicted"/>
<accession>A0A6A6H3W3</accession>
<sequence length="1102" mass="125571">MAARELRELYGRSLDADVDFVLINGIGMSPVEDWAIFSQPWTETITNCGCRIKFLSFDYEAILDDKFSLEFFHKQGEILLNSLLRHYEIHGRPLAFMSYSFGAFVLKQALCIANAQSQKFDIILHSILGIIFLGGFQSASRTAKLSELSLSLLKYIPNSISKQACGRIAEETRLLRDISTLFQEIQLRVDILSIYETKDTNPRTVWKERIGLFGTPRKVKRFTDEEAVKINSPREQCFGLAGSHADLWRLEQDDGLPDQRLMEWMKFCFGKDNIDAVRKKATSEMLCKKSTSPTASLTSLSSHDAARLALAQEPRPLMRESTDGSKSNGATTGSSTMKSWELVPILDGFTIPRRSAQLPCFMMETLVPNKEFFGRESVLSQLDELLLPSEDATFSSERSKRKHVVLYGMGGLGKTSVAVEFAFSRKERFDAVFWIHADEPAKLEQDFSQIAVKLGLEDISEPRNPVVSRELAKGWLENPRRVINQQGDIVGQAEAHWLLIFDNADRPDALQDYWPVSSNGSVLVTSRDPLSKTTPSIAAESIDLKPFDIPEAAAFLRSITHYEREEALSIEIAKKLGGFPLAISQMAAMIRYQYLSFSDFLNQYEDERNRKQIHAYELGALRREARGNIATIWAIEQLEPQARTILELSAVLDPDCIPDRLFQENLTPANRLENYPRTGFEFSAARADLIKRSLINRNDEKKEFWIHRILQDCVLMKMTPETMERIFSTALELIVNAWGIASLDKRHVLTLSRSREALFPHALSLKNLYEKLYLEGSSNTSLLMAFLLNEAGWFQHERGNSQDIKSFLKLALEICVRNSHHDTSQLMADIHYGLAAVANETNDADACLHHTKSLLDMRLKVFEASGHSDIRLAIAHNEMAIAWVMNGQYKNAIQAFENSIKVYRAMENYSRAIDTNPRTNLGFTYWIMGQNSQAYEILEALLRDRELRFGKGDTESYRTGRVYHGLGNIRYDQGRFEESEEWHEKALSHYQVTLGKNHHKTADLCHRVAQHWIRRDELEAARTLVDQALKVWRLRESVYTPEIARTTFLKAKIMMKQGDEFTATNLFKDAKSLRSRISGASEKADADLRESDFDTLVTFFSR</sequence>
<dbReference type="AlphaFoldDB" id="A0A6A6H3W3"/>
<dbReference type="GO" id="GO:0043531">
    <property type="term" value="F:ADP binding"/>
    <property type="evidence" value="ECO:0007669"/>
    <property type="project" value="InterPro"/>
</dbReference>
<dbReference type="Gene3D" id="1.25.40.10">
    <property type="entry name" value="Tetratricopeptide repeat domain"/>
    <property type="match status" value="2"/>
</dbReference>
<keyword evidence="4" id="KW-1185">Reference proteome</keyword>
<dbReference type="InterPro" id="IPR056681">
    <property type="entry name" value="DUF7779"/>
</dbReference>
<dbReference type="InterPro" id="IPR027417">
    <property type="entry name" value="P-loop_NTPase"/>
</dbReference>
<evidence type="ECO:0000259" key="2">
    <source>
        <dbReference type="Pfam" id="PF25000"/>
    </source>
</evidence>
<gene>
    <name evidence="3" type="ORF">EV356DRAFT_578274</name>
</gene>
<dbReference type="EMBL" id="ML991814">
    <property type="protein sequence ID" value="KAF2232579.1"/>
    <property type="molecule type" value="Genomic_DNA"/>
</dbReference>
<dbReference type="OrthoDB" id="6161812at2759"/>
<dbReference type="PANTHER" id="PTHR35205:SF1">
    <property type="entry name" value="ZU5 DOMAIN-CONTAINING PROTEIN"/>
    <property type="match status" value="1"/>
</dbReference>
<reference evidence="3" key="1">
    <citation type="journal article" date="2020" name="Stud. Mycol.">
        <title>101 Dothideomycetes genomes: a test case for predicting lifestyles and emergence of pathogens.</title>
        <authorList>
            <person name="Haridas S."/>
            <person name="Albert R."/>
            <person name="Binder M."/>
            <person name="Bloem J."/>
            <person name="Labutti K."/>
            <person name="Salamov A."/>
            <person name="Andreopoulos B."/>
            <person name="Baker S."/>
            <person name="Barry K."/>
            <person name="Bills G."/>
            <person name="Bluhm B."/>
            <person name="Cannon C."/>
            <person name="Castanera R."/>
            <person name="Culley D."/>
            <person name="Daum C."/>
            <person name="Ezra D."/>
            <person name="Gonzalez J."/>
            <person name="Henrissat B."/>
            <person name="Kuo A."/>
            <person name="Liang C."/>
            <person name="Lipzen A."/>
            <person name="Lutzoni F."/>
            <person name="Magnuson J."/>
            <person name="Mondo S."/>
            <person name="Nolan M."/>
            <person name="Ohm R."/>
            <person name="Pangilinan J."/>
            <person name="Park H.-J."/>
            <person name="Ramirez L."/>
            <person name="Alfaro M."/>
            <person name="Sun H."/>
            <person name="Tritt A."/>
            <person name="Yoshinaga Y."/>
            <person name="Zwiers L.-H."/>
            <person name="Turgeon B."/>
            <person name="Goodwin S."/>
            <person name="Spatafora J."/>
            <person name="Crous P."/>
            <person name="Grigoriev I."/>
        </authorList>
    </citation>
    <scope>NUCLEOTIDE SEQUENCE</scope>
    <source>
        <strain evidence="3">Tuck. ex Michener</strain>
    </source>
</reference>
<feature type="domain" description="DUF7779" evidence="2">
    <location>
        <begin position="633"/>
        <end position="722"/>
    </location>
</feature>
<organism evidence="3 4">
    <name type="scientific">Viridothelium virens</name>
    <name type="common">Speckled blister lichen</name>
    <name type="synonym">Trypethelium virens</name>
    <dbReference type="NCBI Taxonomy" id="1048519"/>
    <lineage>
        <taxon>Eukaryota</taxon>
        <taxon>Fungi</taxon>
        <taxon>Dikarya</taxon>
        <taxon>Ascomycota</taxon>
        <taxon>Pezizomycotina</taxon>
        <taxon>Dothideomycetes</taxon>
        <taxon>Dothideomycetes incertae sedis</taxon>
        <taxon>Trypetheliales</taxon>
        <taxon>Trypetheliaceae</taxon>
        <taxon>Viridothelium</taxon>
    </lineage>
</organism>